<dbReference type="EMBL" id="VIIS01000411">
    <property type="protein sequence ID" value="KAF0309339.1"/>
    <property type="molecule type" value="Genomic_DNA"/>
</dbReference>
<dbReference type="PANTHER" id="PTHR15286:SF1">
    <property type="entry name" value="FI07216P"/>
    <property type="match status" value="1"/>
</dbReference>
<feature type="compositionally biased region" description="Basic residues" evidence="2">
    <location>
        <begin position="130"/>
        <end position="139"/>
    </location>
</feature>
<feature type="domain" description="Ras-associating" evidence="3">
    <location>
        <begin position="52"/>
        <end position="121"/>
    </location>
</feature>
<feature type="compositionally biased region" description="Low complexity" evidence="2">
    <location>
        <begin position="417"/>
        <end position="429"/>
    </location>
</feature>
<dbReference type="SUPFAM" id="SSF54236">
    <property type="entry name" value="Ubiquitin-like"/>
    <property type="match status" value="1"/>
</dbReference>
<feature type="region of interest" description="Disordered" evidence="2">
    <location>
        <begin position="123"/>
        <end position="146"/>
    </location>
</feature>
<feature type="region of interest" description="Disordered" evidence="2">
    <location>
        <begin position="375"/>
        <end position="444"/>
    </location>
</feature>
<dbReference type="AlphaFoldDB" id="A0A6A4WVL7"/>
<sequence length="444" mass="49271">MHSLQGLLAPFSTSRSGTAIRHLSDPGPMTMTSEVPVWVDGVEKWVTGVGRRTTCADLVHALLSAERRQTPSEHEVRAHAIVERWRQVERPLDPAARIQKVWRTWGEDTAEVRFTLKRVGPQTPKEVKAPRRRQRHRWRSSSSLEAVHPRKLGAEPDTVLRGDVVERLMQTILVQGETIAAQLRRLHEREDLIGYYEHKMHRMREDEHGADYLLRTYLRDGEPAEAEKASHDSGVGAELGADAPESPRRDVSEEEAVSDLRQTLMYLERIVELNSRIAEQEEAALRLGHRTRRAAAPTAEPAGELTAARAEVARLAAVCAQQTAEIERNERALTECERLLTERRHRLLQLERELDDADGETSRLLAARLAVAAQPGHQLPPPPAEPRWTSPSLPPPPAHTPAPASATHKDTSGGDGDSNSDTGLSSLHSSSDEAAAGYVLDTLV</sequence>
<gene>
    <name evidence="4" type="primary">rassf10</name>
    <name evidence="4" type="ORF">FJT64_019518</name>
</gene>
<name>A0A6A4WVL7_AMPAM</name>
<dbReference type="GO" id="GO:0007165">
    <property type="term" value="P:signal transduction"/>
    <property type="evidence" value="ECO:0007669"/>
    <property type="project" value="InterPro"/>
</dbReference>
<dbReference type="PROSITE" id="PS50200">
    <property type="entry name" value="RA"/>
    <property type="match status" value="1"/>
</dbReference>
<accession>A0A6A4WVL7</accession>
<evidence type="ECO:0000259" key="3">
    <source>
        <dbReference type="PROSITE" id="PS50200"/>
    </source>
</evidence>
<feature type="region of interest" description="Disordered" evidence="2">
    <location>
        <begin position="223"/>
        <end position="257"/>
    </location>
</feature>
<dbReference type="OrthoDB" id="6372151at2759"/>
<dbReference type="Gene3D" id="3.10.20.90">
    <property type="entry name" value="Phosphatidylinositol 3-kinase Catalytic Subunit, Chain A, domain 1"/>
    <property type="match status" value="1"/>
</dbReference>
<evidence type="ECO:0000313" key="4">
    <source>
        <dbReference type="EMBL" id="KAF0309339.1"/>
    </source>
</evidence>
<dbReference type="InterPro" id="IPR029071">
    <property type="entry name" value="Ubiquitin-like_domsf"/>
</dbReference>
<dbReference type="PANTHER" id="PTHR15286">
    <property type="entry name" value="RAS-ASSOCIATING DOMAIN CONTAINING PROTEIN"/>
    <property type="match status" value="1"/>
</dbReference>
<comment type="caution">
    <text evidence="4">The sequence shown here is derived from an EMBL/GenBank/DDBJ whole genome shotgun (WGS) entry which is preliminary data.</text>
</comment>
<keyword evidence="1" id="KW-0175">Coiled coil</keyword>
<protein>
    <submittedName>
        <fullName evidence="4">Ras association domain-containing protein 10</fullName>
    </submittedName>
</protein>
<dbReference type="CDD" id="cd16123">
    <property type="entry name" value="RA_RASSF7_like"/>
    <property type="match status" value="1"/>
</dbReference>
<proteinExistence type="predicted"/>
<keyword evidence="5" id="KW-1185">Reference proteome</keyword>
<organism evidence="4 5">
    <name type="scientific">Amphibalanus amphitrite</name>
    <name type="common">Striped barnacle</name>
    <name type="synonym">Balanus amphitrite</name>
    <dbReference type="NCBI Taxonomy" id="1232801"/>
    <lineage>
        <taxon>Eukaryota</taxon>
        <taxon>Metazoa</taxon>
        <taxon>Ecdysozoa</taxon>
        <taxon>Arthropoda</taxon>
        <taxon>Crustacea</taxon>
        <taxon>Multicrustacea</taxon>
        <taxon>Cirripedia</taxon>
        <taxon>Thoracica</taxon>
        <taxon>Thoracicalcarea</taxon>
        <taxon>Balanomorpha</taxon>
        <taxon>Balanoidea</taxon>
        <taxon>Balanidae</taxon>
        <taxon>Amphibalaninae</taxon>
        <taxon>Amphibalanus</taxon>
    </lineage>
</organism>
<dbReference type="InterPro" id="IPR033593">
    <property type="entry name" value="N-RASSF"/>
</dbReference>
<evidence type="ECO:0000256" key="1">
    <source>
        <dbReference type="SAM" id="Coils"/>
    </source>
</evidence>
<reference evidence="4 5" key="1">
    <citation type="submission" date="2019-07" db="EMBL/GenBank/DDBJ databases">
        <title>Draft genome assembly of a fouling barnacle, Amphibalanus amphitrite (Darwin, 1854): The first reference genome for Thecostraca.</title>
        <authorList>
            <person name="Kim W."/>
        </authorList>
    </citation>
    <scope>NUCLEOTIDE SEQUENCE [LARGE SCALE GENOMIC DNA]</scope>
    <source>
        <strain evidence="4">SNU_AA5</strain>
        <tissue evidence="4">Soma without cirri and trophi</tissue>
    </source>
</reference>
<feature type="coiled-coil region" evidence="1">
    <location>
        <begin position="319"/>
        <end position="367"/>
    </location>
</feature>
<evidence type="ECO:0000313" key="5">
    <source>
        <dbReference type="Proteomes" id="UP000440578"/>
    </source>
</evidence>
<dbReference type="Proteomes" id="UP000440578">
    <property type="component" value="Unassembled WGS sequence"/>
</dbReference>
<dbReference type="InterPro" id="IPR000159">
    <property type="entry name" value="RA_dom"/>
</dbReference>
<evidence type="ECO:0000256" key="2">
    <source>
        <dbReference type="SAM" id="MobiDB-lite"/>
    </source>
</evidence>